<reference evidence="1 2" key="1">
    <citation type="submission" date="2020-08" db="EMBL/GenBank/DDBJ databases">
        <title>Genome public.</title>
        <authorList>
            <person name="Liu C."/>
            <person name="Sun Q."/>
        </authorList>
    </citation>
    <scope>NUCLEOTIDE SEQUENCE [LARGE SCALE GENOMIC DNA]</scope>
    <source>
        <strain evidence="1 2">BX3</strain>
    </source>
</reference>
<accession>A0ABR7MWI8</accession>
<evidence type="ECO:0000313" key="1">
    <source>
        <dbReference type="EMBL" id="MBC8558161.1"/>
    </source>
</evidence>
<name>A0ABR7MWI8_9FIRM</name>
<gene>
    <name evidence="1" type="ORF">H8700_10650</name>
</gene>
<proteinExistence type="predicted"/>
<sequence length="131" mass="14901">MTKEQIIEKIMGEYKTYGLTKEMAEIIYNLAVEFDVPNEMIYEGMRYLCNNQFGIDDITASEGVVQGALNYSVNDSMRSNPGASRELISKNKACEILEEGTEKLSEGFANIDSKFQEIAKDRLKKFVKEHI</sequence>
<protein>
    <submittedName>
        <fullName evidence="1">Uncharacterized protein</fullName>
    </submittedName>
</protein>
<dbReference type="Proteomes" id="UP000637513">
    <property type="component" value="Unassembled WGS sequence"/>
</dbReference>
<evidence type="ECO:0000313" key="2">
    <source>
        <dbReference type="Proteomes" id="UP000637513"/>
    </source>
</evidence>
<organism evidence="1 2">
    <name type="scientific">Jutongia hominis</name>
    <dbReference type="NCBI Taxonomy" id="2763664"/>
    <lineage>
        <taxon>Bacteria</taxon>
        <taxon>Bacillati</taxon>
        <taxon>Bacillota</taxon>
        <taxon>Clostridia</taxon>
        <taxon>Lachnospirales</taxon>
        <taxon>Lachnospiraceae</taxon>
        <taxon>Jutongia</taxon>
    </lineage>
</organism>
<dbReference type="EMBL" id="JACRSW010000035">
    <property type="protein sequence ID" value="MBC8558161.1"/>
    <property type="molecule type" value="Genomic_DNA"/>
</dbReference>
<dbReference type="RefSeq" id="WP_249305611.1">
    <property type="nucleotide sequence ID" value="NZ_JACRSW010000035.1"/>
</dbReference>
<comment type="caution">
    <text evidence="1">The sequence shown here is derived from an EMBL/GenBank/DDBJ whole genome shotgun (WGS) entry which is preliminary data.</text>
</comment>
<keyword evidence="2" id="KW-1185">Reference proteome</keyword>